<dbReference type="Proteomes" id="UP000762676">
    <property type="component" value="Unassembled WGS sequence"/>
</dbReference>
<dbReference type="SUPFAM" id="SSF103473">
    <property type="entry name" value="MFS general substrate transporter"/>
    <property type="match status" value="1"/>
</dbReference>
<dbReference type="PANTHER" id="PTHR23504">
    <property type="entry name" value="MAJOR FACILITATOR SUPERFAMILY DOMAIN-CONTAINING PROTEIN 10"/>
    <property type="match status" value="1"/>
</dbReference>
<dbReference type="InterPro" id="IPR036259">
    <property type="entry name" value="MFS_trans_sf"/>
</dbReference>
<dbReference type="GO" id="GO:0031526">
    <property type="term" value="C:brush border membrane"/>
    <property type="evidence" value="ECO:0007669"/>
    <property type="project" value="TreeGrafter"/>
</dbReference>
<proteinExistence type="predicted"/>
<feature type="transmembrane region" description="Helical" evidence="6">
    <location>
        <begin position="83"/>
        <end position="100"/>
    </location>
</feature>
<evidence type="ECO:0000256" key="1">
    <source>
        <dbReference type="ARBA" id="ARBA00004141"/>
    </source>
</evidence>
<accession>A0AAV4HBW5</accession>
<evidence type="ECO:0000313" key="8">
    <source>
        <dbReference type="Proteomes" id="UP000762676"/>
    </source>
</evidence>
<keyword evidence="3 6" id="KW-0812">Transmembrane</keyword>
<dbReference type="PANTHER" id="PTHR23504:SF31">
    <property type="entry name" value="MAJOR FACILITATOR SUPERFAMILY DOMAIN-CONTAINING PROTEIN 10"/>
    <property type="match status" value="1"/>
</dbReference>
<evidence type="ECO:0000313" key="7">
    <source>
        <dbReference type="EMBL" id="GFR94997.1"/>
    </source>
</evidence>
<gene>
    <name evidence="7" type="ORF">ElyMa_006263300</name>
</gene>
<keyword evidence="2" id="KW-0813">Transport</keyword>
<protein>
    <submittedName>
        <fullName evidence="7">Major facilitator superfamily domain-containing protein 10-like</fullName>
    </submittedName>
</protein>
<evidence type="ECO:0000256" key="3">
    <source>
        <dbReference type="ARBA" id="ARBA00022692"/>
    </source>
</evidence>
<keyword evidence="8" id="KW-1185">Reference proteome</keyword>
<reference evidence="7 8" key="1">
    <citation type="journal article" date="2021" name="Elife">
        <title>Chloroplast acquisition without the gene transfer in kleptoplastic sea slugs, Plakobranchus ocellatus.</title>
        <authorList>
            <person name="Maeda T."/>
            <person name="Takahashi S."/>
            <person name="Yoshida T."/>
            <person name="Shimamura S."/>
            <person name="Takaki Y."/>
            <person name="Nagai Y."/>
            <person name="Toyoda A."/>
            <person name="Suzuki Y."/>
            <person name="Arimoto A."/>
            <person name="Ishii H."/>
            <person name="Satoh N."/>
            <person name="Nishiyama T."/>
            <person name="Hasebe M."/>
            <person name="Maruyama T."/>
            <person name="Minagawa J."/>
            <person name="Obokata J."/>
            <person name="Shigenobu S."/>
        </authorList>
    </citation>
    <scope>NUCLEOTIDE SEQUENCE [LARGE SCALE GENOMIC DNA]</scope>
</reference>
<evidence type="ECO:0000256" key="6">
    <source>
        <dbReference type="SAM" id="Phobius"/>
    </source>
</evidence>
<dbReference type="InterPro" id="IPR011701">
    <property type="entry name" value="MFS"/>
</dbReference>
<dbReference type="GO" id="GO:0022857">
    <property type="term" value="F:transmembrane transporter activity"/>
    <property type="evidence" value="ECO:0007669"/>
    <property type="project" value="InterPro"/>
</dbReference>
<comment type="subcellular location">
    <subcellularLocation>
        <location evidence="1">Membrane</location>
        <topology evidence="1">Multi-pass membrane protein</topology>
    </subcellularLocation>
</comment>
<comment type="caution">
    <text evidence="7">The sequence shown here is derived from an EMBL/GenBank/DDBJ whole genome shotgun (WGS) entry which is preliminary data.</text>
</comment>
<dbReference type="Gene3D" id="1.20.1250.20">
    <property type="entry name" value="MFS general substrate transporter like domains"/>
    <property type="match status" value="1"/>
</dbReference>
<keyword evidence="5 6" id="KW-0472">Membrane</keyword>
<feature type="transmembrane region" description="Helical" evidence="6">
    <location>
        <begin position="112"/>
        <end position="130"/>
    </location>
</feature>
<evidence type="ECO:0000256" key="2">
    <source>
        <dbReference type="ARBA" id="ARBA00022448"/>
    </source>
</evidence>
<feature type="transmembrane region" description="Helical" evidence="6">
    <location>
        <begin position="51"/>
        <end position="71"/>
    </location>
</feature>
<evidence type="ECO:0000256" key="5">
    <source>
        <dbReference type="ARBA" id="ARBA00023136"/>
    </source>
</evidence>
<feature type="transmembrane region" description="Helical" evidence="6">
    <location>
        <begin position="200"/>
        <end position="216"/>
    </location>
</feature>
<dbReference type="AlphaFoldDB" id="A0AAV4HBW5"/>
<dbReference type="Pfam" id="PF07690">
    <property type="entry name" value="MFS_1"/>
    <property type="match status" value="1"/>
</dbReference>
<name>A0AAV4HBW5_9GAST</name>
<dbReference type="EMBL" id="BMAT01012580">
    <property type="protein sequence ID" value="GFR94997.1"/>
    <property type="molecule type" value="Genomic_DNA"/>
</dbReference>
<sequence>MKETLPETKRMHSKNFLAHCVEYINPLSLFRFSSVQQLSSQDSRKVQSIGAIYFTYLFIYSGLEFTLPFLMHNRFDYSSMQQGKMFFFIGTVMALVQGGYTRRIPSGKESKTAANGLLVLIPAFLLMAIATNTLLMYLSLTMFSFASATVVPCLTTLISTYGGDDEKGTIMGIFRSLGALARAVGPVVASTVYWCSGAHVCYILGGISLLMPLTYLRRLPGKAAKEQ</sequence>
<organism evidence="7 8">
    <name type="scientific">Elysia marginata</name>
    <dbReference type="NCBI Taxonomy" id="1093978"/>
    <lineage>
        <taxon>Eukaryota</taxon>
        <taxon>Metazoa</taxon>
        <taxon>Spiralia</taxon>
        <taxon>Lophotrochozoa</taxon>
        <taxon>Mollusca</taxon>
        <taxon>Gastropoda</taxon>
        <taxon>Heterobranchia</taxon>
        <taxon>Euthyneura</taxon>
        <taxon>Panpulmonata</taxon>
        <taxon>Sacoglossa</taxon>
        <taxon>Placobranchoidea</taxon>
        <taxon>Plakobranchidae</taxon>
        <taxon>Elysia</taxon>
    </lineage>
</organism>
<evidence type="ECO:0000256" key="4">
    <source>
        <dbReference type="ARBA" id="ARBA00022989"/>
    </source>
</evidence>
<keyword evidence="4 6" id="KW-1133">Transmembrane helix</keyword>